<dbReference type="Proteomes" id="UP000505306">
    <property type="component" value="Chromosome"/>
</dbReference>
<feature type="chain" id="PRO_5026149925" evidence="2">
    <location>
        <begin position="20"/>
        <end position="304"/>
    </location>
</feature>
<feature type="signal peptide" evidence="2">
    <location>
        <begin position="1"/>
        <end position="19"/>
    </location>
</feature>
<dbReference type="NCBIfam" id="TIGR04183">
    <property type="entry name" value="Por_Secre_tail"/>
    <property type="match status" value="1"/>
</dbReference>
<accession>A0A6G6GJK2</accession>
<evidence type="ECO:0000313" key="4">
    <source>
        <dbReference type="Proteomes" id="UP000505306"/>
    </source>
</evidence>
<name>A0A6G6GJK2_9FLAO</name>
<keyword evidence="4" id="KW-1185">Reference proteome</keyword>
<protein>
    <submittedName>
        <fullName evidence="3">T9SS type A sorting domain-containing protein</fullName>
    </submittedName>
</protein>
<proteinExistence type="predicted"/>
<evidence type="ECO:0000256" key="2">
    <source>
        <dbReference type="SAM" id="SignalP"/>
    </source>
</evidence>
<gene>
    <name evidence="3" type="ORF">G5B37_03690</name>
</gene>
<dbReference type="InterPro" id="IPR026444">
    <property type="entry name" value="Secre_tail"/>
</dbReference>
<sequence length="304" mass="34574">MKKILLLLTLILGFTFCYSQNDCSQGDGTFRYEAKLYIVNVPSEFDKNDFINHIISLDNISNEDLAILNEHITLVYKTFPSQNPHTTVTIVTTLDVFSILDDLNNSIEFHYCVVNDCSWSDGTFRYYALLTSTDVPNDFDKDDFIDFIIGIDIISNEDLTILETHITSVEKAFPSSQSDLLKRVVDVEATLEIYSILTDLNNAIEHNSCNSEAILEINDYNKHKNSIIYPNPVTEHSILEINSNSNNIKIDLINSLGQIIHSERVSKKTIIELRNFPKVIGVSFLNIQDLTNGTLEILKIIREE</sequence>
<reference evidence="3 4" key="1">
    <citation type="submission" date="2020-02" db="EMBL/GenBank/DDBJ databases">
        <title>Complete genome sequence of Flavobacteriaceae bacterium.</title>
        <authorList>
            <person name="Kim S.-J."/>
            <person name="Kim Y.-S."/>
            <person name="Kim K.-H."/>
        </authorList>
    </citation>
    <scope>NUCLEOTIDE SEQUENCE [LARGE SCALE GENOMIC DNA]</scope>
    <source>
        <strain evidence="3 4">RR4-40</strain>
    </source>
</reference>
<dbReference type="AlphaFoldDB" id="A0A6G6GJK2"/>
<dbReference type="EMBL" id="CP049057">
    <property type="protein sequence ID" value="QIE58694.1"/>
    <property type="molecule type" value="Genomic_DNA"/>
</dbReference>
<organism evidence="3 4">
    <name type="scientific">Rasiella rasia</name>
    <dbReference type="NCBI Taxonomy" id="2744027"/>
    <lineage>
        <taxon>Bacteria</taxon>
        <taxon>Pseudomonadati</taxon>
        <taxon>Bacteroidota</taxon>
        <taxon>Flavobacteriia</taxon>
        <taxon>Flavobacteriales</taxon>
        <taxon>Flavobacteriaceae</taxon>
        <taxon>Rasiella</taxon>
    </lineage>
</organism>
<evidence type="ECO:0000256" key="1">
    <source>
        <dbReference type="ARBA" id="ARBA00022729"/>
    </source>
</evidence>
<keyword evidence="1 2" id="KW-0732">Signal</keyword>
<dbReference type="KEGG" id="mgel:G5B37_03690"/>
<evidence type="ECO:0000313" key="3">
    <source>
        <dbReference type="EMBL" id="QIE58694.1"/>
    </source>
</evidence>
<dbReference type="RefSeq" id="WP_164678725.1">
    <property type="nucleotide sequence ID" value="NZ_CP049057.1"/>
</dbReference>